<dbReference type="RefSeq" id="WP_183604267.1">
    <property type="nucleotide sequence ID" value="NZ_JACHXK010000028.1"/>
</dbReference>
<feature type="transmembrane region" description="Helical" evidence="1">
    <location>
        <begin position="47"/>
        <end position="68"/>
    </location>
</feature>
<dbReference type="AlphaFoldDB" id="A0A7W5B4I2"/>
<dbReference type="Pfam" id="PF10958">
    <property type="entry name" value="DUF2759"/>
    <property type="match status" value="1"/>
</dbReference>
<keyword evidence="3" id="KW-1185">Reference proteome</keyword>
<evidence type="ECO:0000256" key="1">
    <source>
        <dbReference type="SAM" id="Phobius"/>
    </source>
</evidence>
<dbReference type="Proteomes" id="UP000570361">
    <property type="component" value="Unassembled WGS sequence"/>
</dbReference>
<gene>
    <name evidence="2" type="ORF">FHS18_006337</name>
</gene>
<proteinExistence type="predicted"/>
<keyword evidence="1" id="KW-0812">Transmembrane</keyword>
<organism evidence="2 3">
    <name type="scientific">Paenibacillus phyllosphaerae</name>
    <dbReference type="NCBI Taxonomy" id="274593"/>
    <lineage>
        <taxon>Bacteria</taxon>
        <taxon>Bacillati</taxon>
        <taxon>Bacillota</taxon>
        <taxon>Bacilli</taxon>
        <taxon>Bacillales</taxon>
        <taxon>Paenibacillaceae</taxon>
        <taxon>Paenibacillus</taxon>
    </lineage>
</organism>
<keyword evidence="1" id="KW-1133">Transmembrane helix</keyword>
<evidence type="ECO:0000313" key="3">
    <source>
        <dbReference type="Proteomes" id="UP000570361"/>
    </source>
</evidence>
<feature type="transmembrane region" description="Helical" evidence="1">
    <location>
        <begin position="23"/>
        <end position="40"/>
    </location>
</feature>
<protein>
    <recommendedName>
        <fullName evidence="4">DUF2759 domain-containing protein</fullName>
    </recommendedName>
</protein>
<keyword evidence="1" id="KW-0472">Membrane</keyword>
<sequence>MFFLAEEAAQAAASTSTFDPFDIVMVLFTIIVLIGLVRVLKARNKNYFAIGFALVAAAVFLFSDYVMVFEGWLG</sequence>
<name>A0A7W5B4I2_9BACL</name>
<reference evidence="2 3" key="1">
    <citation type="submission" date="2020-08" db="EMBL/GenBank/DDBJ databases">
        <title>Genomic Encyclopedia of Type Strains, Phase III (KMG-III): the genomes of soil and plant-associated and newly described type strains.</title>
        <authorList>
            <person name="Whitman W."/>
        </authorList>
    </citation>
    <scope>NUCLEOTIDE SEQUENCE [LARGE SCALE GENOMIC DNA]</scope>
    <source>
        <strain evidence="2 3">CECT 5862</strain>
    </source>
</reference>
<evidence type="ECO:0008006" key="4">
    <source>
        <dbReference type="Google" id="ProtNLM"/>
    </source>
</evidence>
<dbReference type="InterPro" id="IPR024490">
    <property type="entry name" value="DUF2759"/>
</dbReference>
<dbReference type="EMBL" id="JACHXK010000028">
    <property type="protein sequence ID" value="MBB3114218.1"/>
    <property type="molecule type" value="Genomic_DNA"/>
</dbReference>
<accession>A0A7W5B4I2</accession>
<comment type="caution">
    <text evidence="2">The sequence shown here is derived from an EMBL/GenBank/DDBJ whole genome shotgun (WGS) entry which is preliminary data.</text>
</comment>
<evidence type="ECO:0000313" key="2">
    <source>
        <dbReference type="EMBL" id="MBB3114218.1"/>
    </source>
</evidence>